<dbReference type="PANTHER" id="PTHR33876:SF4">
    <property type="entry name" value="CHLOROPLAST PROTEIN FOR GROWTH AND FERTILITY 2"/>
    <property type="match status" value="1"/>
</dbReference>
<reference evidence="9 10" key="1">
    <citation type="journal article" date="2019" name="Nat. Microbiol.">
        <title>Mediterranean grassland soil C-N compound turnover is dependent on rainfall and depth, and is mediated by genomically divergent microorganisms.</title>
        <authorList>
            <person name="Diamond S."/>
            <person name="Andeer P.F."/>
            <person name="Li Z."/>
            <person name="Crits-Christoph A."/>
            <person name="Burstein D."/>
            <person name="Anantharaman K."/>
            <person name="Lane K.R."/>
            <person name="Thomas B.C."/>
            <person name="Pan C."/>
            <person name="Northen T.R."/>
            <person name="Banfield J.F."/>
        </authorList>
    </citation>
    <scope>NUCLEOTIDE SEQUENCE [LARGE SCALE GENOMIC DNA]</scope>
    <source>
        <strain evidence="9">WS_2</strain>
    </source>
</reference>
<proteinExistence type="inferred from homology"/>
<feature type="transmembrane region" description="Helical" evidence="7">
    <location>
        <begin position="114"/>
        <end position="135"/>
    </location>
</feature>
<dbReference type="PANTHER" id="PTHR33876">
    <property type="entry name" value="UNNAMED PRODUCT"/>
    <property type="match status" value="1"/>
</dbReference>
<dbReference type="InterPro" id="IPR052776">
    <property type="entry name" value="Chloro_ReproSupport/MetalTrans"/>
</dbReference>
<accession>A0A538SB28</accession>
<evidence type="ECO:0000256" key="4">
    <source>
        <dbReference type="ARBA" id="ARBA00022692"/>
    </source>
</evidence>
<dbReference type="AlphaFoldDB" id="A0A538SB28"/>
<evidence type="ECO:0000256" key="2">
    <source>
        <dbReference type="ARBA" id="ARBA00022448"/>
    </source>
</evidence>
<evidence type="ECO:0000313" key="9">
    <source>
        <dbReference type="EMBL" id="TMQ48581.1"/>
    </source>
</evidence>
<evidence type="ECO:0000256" key="1">
    <source>
        <dbReference type="ARBA" id="ARBA00004127"/>
    </source>
</evidence>
<keyword evidence="6 7" id="KW-0472">Membrane</keyword>
<name>A0A538SB28_UNCEI</name>
<evidence type="ECO:0000256" key="8">
    <source>
        <dbReference type="SAM" id="SignalP"/>
    </source>
</evidence>
<evidence type="ECO:0000256" key="7">
    <source>
        <dbReference type="RuleBase" id="RU362101"/>
    </source>
</evidence>
<evidence type="ECO:0000256" key="6">
    <source>
        <dbReference type="ARBA" id="ARBA00023136"/>
    </source>
</evidence>
<dbReference type="Proteomes" id="UP000317716">
    <property type="component" value="Unassembled WGS sequence"/>
</dbReference>
<feature type="transmembrane region" description="Helical" evidence="7">
    <location>
        <begin position="147"/>
        <end position="171"/>
    </location>
</feature>
<evidence type="ECO:0000256" key="3">
    <source>
        <dbReference type="ARBA" id="ARBA00022596"/>
    </source>
</evidence>
<feature type="transmembrane region" description="Helical" evidence="7">
    <location>
        <begin position="75"/>
        <end position="94"/>
    </location>
</feature>
<dbReference type="GO" id="GO:0015099">
    <property type="term" value="F:nickel cation transmembrane transporter activity"/>
    <property type="evidence" value="ECO:0007669"/>
    <property type="project" value="UniProtKB-UniRule"/>
</dbReference>
<dbReference type="GO" id="GO:0012505">
    <property type="term" value="C:endomembrane system"/>
    <property type="evidence" value="ECO:0007669"/>
    <property type="project" value="UniProtKB-SubCell"/>
</dbReference>
<evidence type="ECO:0000256" key="5">
    <source>
        <dbReference type="ARBA" id="ARBA00022989"/>
    </source>
</evidence>
<keyword evidence="4 7" id="KW-0812">Transmembrane</keyword>
<dbReference type="Pfam" id="PF03824">
    <property type="entry name" value="NicO"/>
    <property type="match status" value="1"/>
</dbReference>
<keyword evidence="8" id="KW-0732">Signal</keyword>
<dbReference type="InterPro" id="IPR011541">
    <property type="entry name" value="Ni/Co_transpt_high_affinity"/>
</dbReference>
<feature type="transmembrane region" description="Helical" evidence="7">
    <location>
        <begin position="42"/>
        <end position="68"/>
    </location>
</feature>
<dbReference type="EMBL" id="VBOS01000475">
    <property type="protein sequence ID" value="TMQ48581.1"/>
    <property type="molecule type" value="Genomic_DNA"/>
</dbReference>
<keyword evidence="3" id="KW-0533">Nickel</keyword>
<feature type="transmembrane region" description="Helical" evidence="7">
    <location>
        <begin position="183"/>
        <end position="201"/>
    </location>
</feature>
<feature type="chain" id="PRO_5022135498" description="Nickel/cobalt efflux system" evidence="8">
    <location>
        <begin position="19"/>
        <end position="219"/>
    </location>
</feature>
<feature type="signal peptide" evidence="8">
    <location>
        <begin position="1"/>
        <end position="18"/>
    </location>
</feature>
<comment type="similarity">
    <text evidence="7">Belongs to the NiCoT transporter (TC 2.A.52) family.</text>
</comment>
<comment type="caution">
    <text evidence="9">The sequence shown here is derived from an EMBL/GenBank/DDBJ whole genome shotgun (WGS) entry which is preliminary data.</text>
</comment>
<sequence length="219" mass="22762">MNALALLGLGLLLGLRHAADPDHVVAVTAIAARTRRVLPATALGIVWGLGHTLTLFAVGAGIILCSWVVPPRVGLAMEFGVALALILVGLLNLRRAREAAPDLGDGAGRPLARRAFAVGLVHGLAGSAAVALLVLATVRDPRWACGYLAVFGLGTLAGMALITTGFAFPVASAARRWGGARRLVRVSTGALSLAFGIWLAYRIGWQDGLFLAAAHWMPR</sequence>
<keyword evidence="2 7" id="KW-0813">Transport</keyword>
<organism evidence="9 10">
    <name type="scientific">Eiseniibacteriota bacterium</name>
    <dbReference type="NCBI Taxonomy" id="2212470"/>
    <lineage>
        <taxon>Bacteria</taxon>
        <taxon>Candidatus Eiseniibacteriota</taxon>
    </lineage>
</organism>
<keyword evidence="5 7" id="KW-1133">Transmembrane helix</keyword>
<dbReference type="GO" id="GO:0005886">
    <property type="term" value="C:plasma membrane"/>
    <property type="evidence" value="ECO:0007669"/>
    <property type="project" value="UniProtKB-SubCell"/>
</dbReference>
<evidence type="ECO:0000313" key="10">
    <source>
        <dbReference type="Proteomes" id="UP000317716"/>
    </source>
</evidence>
<gene>
    <name evidence="9" type="ORF">E6K72_12945</name>
</gene>
<protein>
    <recommendedName>
        <fullName evidence="7">Nickel/cobalt efflux system</fullName>
    </recommendedName>
</protein>
<comment type="subcellular location">
    <subcellularLocation>
        <location evidence="7">Cell membrane</location>
        <topology evidence="7">Multi-pass membrane protein</topology>
    </subcellularLocation>
    <subcellularLocation>
        <location evidence="1">Endomembrane system</location>
        <topology evidence="1">Multi-pass membrane protein</topology>
    </subcellularLocation>
</comment>